<dbReference type="InterPro" id="IPR017871">
    <property type="entry name" value="ABC_transporter-like_CS"/>
</dbReference>
<dbReference type="PANTHER" id="PTHR43875:SF15">
    <property type="entry name" value="TREHALOSE IMPORT ATP-BINDING PROTEIN SUGC"/>
    <property type="match status" value="1"/>
</dbReference>
<evidence type="ECO:0000256" key="3">
    <source>
        <dbReference type="ARBA" id="ARBA00022475"/>
    </source>
</evidence>
<dbReference type="SUPFAM" id="SSF50331">
    <property type="entry name" value="MOP-like"/>
    <property type="match status" value="1"/>
</dbReference>
<accession>A0A844WGG4</accession>
<evidence type="ECO:0000313" key="10">
    <source>
        <dbReference type="Proteomes" id="UP000443843"/>
    </source>
</evidence>
<keyword evidence="2" id="KW-0813">Transport</keyword>
<keyword evidence="5 9" id="KW-0067">ATP-binding</keyword>
<dbReference type="RefSeq" id="WP_160383327.1">
    <property type="nucleotide sequence ID" value="NZ_WNXQ01000008.1"/>
</dbReference>
<dbReference type="GO" id="GO:0005524">
    <property type="term" value="F:ATP binding"/>
    <property type="evidence" value="ECO:0007669"/>
    <property type="project" value="UniProtKB-KW"/>
</dbReference>
<evidence type="ECO:0000256" key="6">
    <source>
        <dbReference type="ARBA" id="ARBA00022967"/>
    </source>
</evidence>
<evidence type="ECO:0000313" key="9">
    <source>
        <dbReference type="EMBL" id="MWB79119.1"/>
    </source>
</evidence>
<dbReference type="CDD" id="cd03259">
    <property type="entry name" value="ABC_Carb_Solutes_like"/>
    <property type="match status" value="1"/>
</dbReference>
<gene>
    <name evidence="9" type="ORF">GLS40_13850</name>
</gene>
<name>A0A844WGG4_9RHOB</name>
<dbReference type="Proteomes" id="UP000443843">
    <property type="component" value="Unassembled WGS sequence"/>
</dbReference>
<dbReference type="SMART" id="SM00382">
    <property type="entry name" value="AAA"/>
    <property type="match status" value="1"/>
</dbReference>
<keyword evidence="10" id="KW-1185">Reference proteome</keyword>
<dbReference type="SUPFAM" id="SSF52540">
    <property type="entry name" value="P-loop containing nucleoside triphosphate hydrolases"/>
    <property type="match status" value="1"/>
</dbReference>
<feature type="domain" description="ABC transporter" evidence="8">
    <location>
        <begin position="3"/>
        <end position="233"/>
    </location>
</feature>
<dbReference type="InterPro" id="IPR015853">
    <property type="entry name" value="ABC_transpr_FbpC"/>
</dbReference>
<evidence type="ECO:0000259" key="8">
    <source>
        <dbReference type="PROSITE" id="PS50893"/>
    </source>
</evidence>
<keyword evidence="6" id="KW-1278">Translocase</keyword>
<sequence length="362" mass="39432">MTFEINNIGCKVGGETWLEDVTLSFEPGNLYVLLGRTGAGKTSLLRVAAGLQRPDRGTLVHNGTDLTGMPVRRRDIAFVYQQFVNYPSFTVYDNIAAPLRRKGMDRAALDAKVRTAARMVRIDHLLDRLPQNLSGGQQQRLAIARALVKEAGVLLLDEPLVNLDYKLREELRADLRRIFRGGEATVVYSTTEPDEALQMGGTTIVMDEGRVIQVGPAAEVHANPCSTKVAEIFYDPPMNVIRCSVSGSMIEFAGIRTALPRHMQGSVPGSCLLGVPPHRIRPAASREAEDLCGRVSLCEVDGSGTFVHFEHGGHEWVMKRDGVHPQPTGSECRVTIDPAGCFLFDASGQLLATPGSRQSEAA</sequence>
<dbReference type="Gene3D" id="2.40.50.140">
    <property type="entry name" value="Nucleic acid-binding proteins"/>
    <property type="match status" value="1"/>
</dbReference>
<evidence type="ECO:0000256" key="7">
    <source>
        <dbReference type="ARBA" id="ARBA00023136"/>
    </source>
</evidence>
<comment type="caution">
    <text evidence="9">The sequence shown here is derived from an EMBL/GenBank/DDBJ whole genome shotgun (WGS) entry which is preliminary data.</text>
</comment>
<keyword evidence="4" id="KW-0547">Nucleotide-binding</keyword>
<reference evidence="9 10" key="1">
    <citation type="submission" date="2019-11" db="EMBL/GenBank/DDBJ databases">
        <title>Pseudooceanicola pacifica sp. nov., isolated from deep-sea sediment of the Pacific Ocean.</title>
        <authorList>
            <person name="Lyu L."/>
        </authorList>
    </citation>
    <scope>NUCLEOTIDE SEQUENCE [LARGE SCALE GENOMIC DNA]</scope>
    <source>
        <strain evidence="9 10">216_PA32_1</strain>
    </source>
</reference>
<dbReference type="InterPro" id="IPR013611">
    <property type="entry name" value="Transp-assoc_OB_typ2"/>
</dbReference>
<dbReference type="Pfam" id="PF00005">
    <property type="entry name" value="ABC_tran"/>
    <property type="match status" value="1"/>
</dbReference>
<dbReference type="EMBL" id="WNXQ01000008">
    <property type="protein sequence ID" value="MWB79119.1"/>
    <property type="molecule type" value="Genomic_DNA"/>
</dbReference>
<evidence type="ECO:0000256" key="2">
    <source>
        <dbReference type="ARBA" id="ARBA00022448"/>
    </source>
</evidence>
<dbReference type="Gene3D" id="2.40.50.100">
    <property type="match status" value="1"/>
</dbReference>
<keyword evidence="7" id="KW-0472">Membrane</keyword>
<dbReference type="Gene3D" id="3.40.50.300">
    <property type="entry name" value="P-loop containing nucleotide triphosphate hydrolases"/>
    <property type="match status" value="1"/>
</dbReference>
<dbReference type="InterPro" id="IPR003439">
    <property type="entry name" value="ABC_transporter-like_ATP-bd"/>
</dbReference>
<dbReference type="PROSITE" id="PS00211">
    <property type="entry name" value="ABC_TRANSPORTER_1"/>
    <property type="match status" value="1"/>
</dbReference>
<organism evidence="9 10">
    <name type="scientific">Pseudooceanicola pacificus</name>
    <dbReference type="NCBI Taxonomy" id="2676438"/>
    <lineage>
        <taxon>Bacteria</taxon>
        <taxon>Pseudomonadati</taxon>
        <taxon>Pseudomonadota</taxon>
        <taxon>Alphaproteobacteria</taxon>
        <taxon>Rhodobacterales</taxon>
        <taxon>Paracoccaceae</taxon>
        <taxon>Pseudooceanicola</taxon>
    </lineage>
</organism>
<evidence type="ECO:0000256" key="5">
    <source>
        <dbReference type="ARBA" id="ARBA00022840"/>
    </source>
</evidence>
<comment type="similarity">
    <text evidence="1">Belongs to the ABC transporter superfamily.</text>
</comment>
<dbReference type="AlphaFoldDB" id="A0A844WGG4"/>
<evidence type="ECO:0000256" key="4">
    <source>
        <dbReference type="ARBA" id="ARBA00022741"/>
    </source>
</evidence>
<dbReference type="InterPro" id="IPR008995">
    <property type="entry name" value="Mo/tungstate-bd_C_term_dom"/>
</dbReference>
<evidence type="ECO:0000256" key="1">
    <source>
        <dbReference type="ARBA" id="ARBA00005417"/>
    </source>
</evidence>
<dbReference type="Pfam" id="PF08402">
    <property type="entry name" value="TOBE_2"/>
    <property type="match status" value="1"/>
</dbReference>
<dbReference type="GO" id="GO:0015408">
    <property type="term" value="F:ABC-type ferric iron transporter activity"/>
    <property type="evidence" value="ECO:0007669"/>
    <property type="project" value="InterPro"/>
</dbReference>
<dbReference type="GO" id="GO:0016887">
    <property type="term" value="F:ATP hydrolysis activity"/>
    <property type="evidence" value="ECO:0007669"/>
    <property type="project" value="InterPro"/>
</dbReference>
<dbReference type="PROSITE" id="PS50893">
    <property type="entry name" value="ABC_TRANSPORTER_2"/>
    <property type="match status" value="1"/>
</dbReference>
<proteinExistence type="inferred from homology"/>
<dbReference type="PANTHER" id="PTHR43875">
    <property type="entry name" value="MALTODEXTRIN IMPORT ATP-BINDING PROTEIN MSMX"/>
    <property type="match status" value="1"/>
</dbReference>
<dbReference type="InterPro" id="IPR047641">
    <property type="entry name" value="ABC_transpr_MalK/UgpC-like"/>
</dbReference>
<keyword evidence="3" id="KW-1003">Cell membrane</keyword>
<dbReference type="InterPro" id="IPR027417">
    <property type="entry name" value="P-loop_NTPase"/>
</dbReference>
<dbReference type="InterPro" id="IPR003593">
    <property type="entry name" value="AAA+_ATPase"/>
</dbReference>
<protein>
    <submittedName>
        <fullName evidence="9">ATP-binding cassette domain-containing protein</fullName>
    </submittedName>
</protein>
<dbReference type="InterPro" id="IPR012340">
    <property type="entry name" value="NA-bd_OB-fold"/>
</dbReference>
<dbReference type="GO" id="GO:0055052">
    <property type="term" value="C:ATP-binding cassette (ABC) transporter complex, substrate-binding subunit-containing"/>
    <property type="evidence" value="ECO:0007669"/>
    <property type="project" value="TreeGrafter"/>
</dbReference>